<name>A0A2N9JH37_9ACTN</name>
<dbReference type="Proteomes" id="UP000238164">
    <property type="component" value="Chromosome 1"/>
</dbReference>
<feature type="region of interest" description="Disordered" evidence="1">
    <location>
        <begin position="214"/>
        <end position="274"/>
    </location>
</feature>
<evidence type="ECO:0000313" key="4">
    <source>
        <dbReference type="Proteomes" id="UP000238164"/>
    </source>
</evidence>
<proteinExistence type="predicted"/>
<evidence type="ECO:0000313" key="3">
    <source>
        <dbReference type="EMBL" id="SPD86852.1"/>
    </source>
</evidence>
<feature type="compositionally biased region" description="Polar residues" evidence="1">
    <location>
        <begin position="244"/>
        <end position="256"/>
    </location>
</feature>
<organism evidence="3 4">
    <name type="scientific">Micropruina glycogenica</name>
    <dbReference type="NCBI Taxonomy" id="75385"/>
    <lineage>
        <taxon>Bacteria</taxon>
        <taxon>Bacillati</taxon>
        <taxon>Actinomycetota</taxon>
        <taxon>Actinomycetes</taxon>
        <taxon>Propionibacteriales</taxon>
        <taxon>Nocardioidaceae</taxon>
        <taxon>Micropruina</taxon>
    </lineage>
</organism>
<dbReference type="Pfam" id="PF13643">
    <property type="entry name" value="DUF4145"/>
    <property type="match status" value="1"/>
</dbReference>
<dbReference type="OrthoDB" id="4241113at2"/>
<protein>
    <recommendedName>
        <fullName evidence="2">DUF4145 domain-containing protein</fullName>
    </recommendedName>
</protein>
<keyword evidence="4" id="KW-1185">Reference proteome</keyword>
<reference evidence="3 4" key="1">
    <citation type="submission" date="2018-02" db="EMBL/GenBank/DDBJ databases">
        <authorList>
            <person name="Cohen D.B."/>
            <person name="Kent A.D."/>
        </authorList>
    </citation>
    <scope>NUCLEOTIDE SEQUENCE [LARGE SCALE GENOMIC DNA]</scope>
    <source>
        <strain evidence="3">1</strain>
    </source>
</reference>
<dbReference type="EMBL" id="LT985188">
    <property type="protein sequence ID" value="SPD86852.1"/>
    <property type="molecule type" value="Genomic_DNA"/>
</dbReference>
<evidence type="ECO:0000256" key="1">
    <source>
        <dbReference type="SAM" id="MobiDB-lite"/>
    </source>
</evidence>
<feature type="compositionally biased region" description="Basic and acidic residues" evidence="1">
    <location>
        <begin position="265"/>
        <end position="274"/>
    </location>
</feature>
<accession>A0A2N9JH37</accession>
<dbReference type="KEGG" id="mgg:MPLG2_1822"/>
<dbReference type="RefSeq" id="WP_105185716.1">
    <property type="nucleotide sequence ID" value="NZ_BAAAGO010000063.1"/>
</dbReference>
<feature type="compositionally biased region" description="Basic residues" evidence="1">
    <location>
        <begin position="220"/>
        <end position="231"/>
    </location>
</feature>
<dbReference type="InterPro" id="IPR025285">
    <property type="entry name" value="DUF4145"/>
</dbReference>
<feature type="domain" description="DUF4145" evidence="2">
    <location>
        <begin position="116"/>
        <end position="200"/>
    </location>
</feature>
<evidence type="ECO:0000259" key="2">
    <source>
        <dbReference type="Pfam" id="PF13643"/>
    </source>
</evidence>
<sequence length="274" mass="30206">MLFEDGTGFCPWHKRDSSFRVVHSIKYATPRFRSPSSSRILDQDPPDEHVRTGVVIMECLHCRKSVVLLETAVPLPAAEAGGEEEVKTWRTMVSPHESPRTLHESAPAAARSLFAEASTCEKSKAFRAAGVMYRATVEELTKDQKASGDTLFDKIESLKGKLSDELVQDLHEARMLGNDSIHAGITCSAEEVEDVAKLIEEAVLVLYVQPEQKRPMRDARKARRRAQRTNSHHLAPSTAAPRTVASQLPPTTSSAARSLLGHVPVHAEEQPTSI</sequence>
<dbReference type="AlphaFoldDB" id="A0A2N9JH37"/>
<gene>
    <name evidence="3" type="ORF">MPLG2_1822</name>
</gene>